<dbReference type="OrthoDB" id="9815360at2"/>
<proteinExistence type="predicted"/>
<evidence type="ECO:0000256" key="1">
    <source>
        <dbReference type="ARBA" id="ARBA00022801"/>
    </source>
</evidence>
<dbReference type="InterPro" id="IPR050072">
    <property type="entry name" value="Peptidase_M20A"/>
</dbReference>
<dbReference type="PROSITE" id="PS00759">
    <property type="entry name" value="ARGE_DAPE_CPG2_2"/>
    <property type="match status" value="1"/>
</dbReference>
<dbReference type="InterPro" id="IPR002933">
    <property type="entry name" value="Peptidase_M20"/>
</dbReference>
<dbReference type="PANTHER" id="PTHR43808:SF27">
    <property type="entry name" value="PROTEIN ROCB"/>
    <property type="match status" value="1"/>
</dbReference>
<name>A0A1G8QA48_9BACI</name>
<dbReference type="EMBL" id="FNEN01000011">
    <property type="protein sequence ID" value="SDJ01355.1"/>
    <property type="molecule type" value="Genomic_DNA"/>
</dbReference>
<evidence type="ECO:0000313" key="3">
    <source>
        <dbReference type="EMBL" id="SDJ01355.1"/>
    </source>
</evidence>
<dbReference type="AlphaFoldDB" id="A0A1G8QA48"/>
<accession>A0A1G8QA48</accession>
<dbReference type="Proteomes" id="UP000198853">
    <property type="component" value="Unassembled WGS sequence"/>
</dbReference>
<dbReference type="RefSeq" id="WP_090399062.1">
    <property type="nucleotide sequence ID" value="NZ_FNEN01000011.1"/>
</dbReference>
<sequence length="546" mass="62953">MYESLIFLNEAERAEWLTSYLIAFDSINGGQGEKEIAISIHDLIRSFPYYRHHPEHVWLQTTSDNVRQNVFAFLPGKKDTKETVLYHAHYDTVGIEDYGTLKSHALNPEALLDYFSHAADDTDTQKDAKSGDWLFGRGSTDMKSGIAVHLVNLLYYAENERPEGNILLMITADEESEHVGMKSVLTELQRLRERWGLTYVAAINDDYISPQYEGDQTRYMYTGACGKVLPCFYIAGRESHVGDTMSGLNPTSIASALNLDLHNNVNITEPLDDEFVLPPTCLYQRDNKQTYDVQTATSAYIYFNFCLYERTVDETTAQLLKHARAAADEVSRKYEARYRDYIGEPHIDWSIEVTTFKDFKAYLETLDVPVNAVIEDTSEKYQYLDIRERYFKIIEALQALDPARKPRLILFYAPPFLPHNYLQEGTRAWKALADTLEKSANESGETYQIRRFFPFISDSSYLSIHESDDELSALVDNFPQWGSEYDIPVDKIRELNIPALNMGVYGKDAHQWTERLYKPFSFHILPGLIREMTTRLFEEDETAWLD</sequence>
<dbReference type="Pfam" id="PF01546">
    <property type="entry name" value="Peptidase_M20"/>
    <property type="match status" value="1"/>
</dbReference>
<keyword evidence="1" id="KW-0378">Hydrolase</keyword>
<evidence type="ECO:0000256" key="2">
    <source>
        <dbReference type="ARBA" id="ARBA00022833"/>
    </source>
</evidence>
<dbReference type="InterPro" id="IPR012166">
    <property type="entry name" value="Uncharacterised_RocB"/>
</dbReference>
<dbReference type="GO" id="GO:0016787">
    <property type="term" value="F:hydrolase activity"/>
    <property type="evidence" value="ECO:0007669"/>
    <property type="project" value="UniProtKB-KW"/>
</dbReference>
<gene>
    <name evidence="3" type="ORF">SAMN04488123_11124</name>
</gene>
<reference evidence="3 4" key="1">
    <citation type="submission" date="2016-10" db="EMBL/GenBank/DDBJ databases">
        <authorList>
            <person name="de Groot N.N."/>
        </authorList>
    </citation>
    <scope>NUCLEOTIDE SEQUENCE [LARGE SCALE GENOMIC DNA]</scope>
    <source>
        <strain evidence="3 4">DSM 21771</strain>
    </source>
</reference>
<protein>
    <submittedName>
        <fullName evidence="3">Arginine utilization protein RocB</fullName>
    </submittedName>
</protein>
<dbReference type="InterPro" id="IPR001261">
    <property type="entry name" value="ArgE/DapE_CS"/>
</dbReference>
<dbReference type="PANTHER" id="PTHR43808">
    <property type="entry name" value="ACETYLORNITHINE DEACETYLASE"/>
    <property type="match status" value="1"/>
</dbReference>
<keyword evidence="4" id="KW-1185">Reference proteome</keyword>
<organism evidence="3 4">
    <name type="scientific">Natribacillus halophilus</name>
    <dbReference type="NCBI Taxonomy" id="549003"/>
    <lineage>
        <taxon>Bacteria</taxon>
        <taxon>Bacillati</taxon>
        <taxon>Bacillota</taxon>
        <taxon>Bacilli</taxon>
        <taxon>Bacillales</taxon>
        <taxon>Bacillaceae</taxon>
        <taxon>Natribacillus</taxon>
    </lineage>
</organism>
<dbReference type="PIRSF" id="PIRSF010386">
    <property type="entry name" value="RocB"/>
    <property type="match status" value="1"/>
</dbReference>
<dbReference type="Gene3D" id="3.40.630.10">
    <property type="entry name" value="Zn peptidases"/>
    <property type="match status" value="1"/>
</dbReference>
<dbReference type="SUPFAM" id="SSF53187">
    <property type="entry name" value="Zn-dependent exopeptidases"/>
    <property type="match status" value="1"/>
</dbReference>
<keyword evidence="2" id="KW-0862">Zinc</keyword>
<evidence type="ECO:0000313" key="4">
    <source>
        <dbReference type="Proteomes" id="UP000198853"/>
    </source>
</evidence>